<dbReference type="AlphaFoldDB" id="A0A9R0VD37"/>
<organism evidence="2 3">
    <name type="scientific">Triticum turgidum subsp. durum</name>
    <name type="common">Durum wheat</name>
    <name type="synonym">Triticum durum</name>
    <dbReference type="NCBI Taxonomy" id="4567"/>
    <lineage>
        <taxon>Eukaryota</taxon>
        <taxon>Viridiplantae</taxon>
        <taxon>Streptophyta</taxon>
        <taxon>Embryophyta</taxon>
        <taxon>Tracheophyta</taxon>
        <taxon>Spermatophyta</taxon>
        <taxon>Magnoliopsida</taxon>
        <taxon>Liliopsida</taxon>
        <taxon>Poales</taxon>
        <taxon>Poaceae</taxon>
        <taxon>BOP clade</taxon>
        <taxon>Pooideae</taxon>
        <taxon>Triticodae</taxon>
        <taxon>Triticeae</taxon>
        <taxon>Triticinae</taxon>
        <taxon>Triticum</taxon>
    </lineage>
</organism>
<evidence type="ECO:0000313" key="3">
    <source>
        <dbReference type="Proteomes" id="UP000324705"/>
    </source>
</evidence>
<dbReference type="EMBL" id="LT934112">
    <property type="protein sequence ID" value="VAH20901.1"/>
    <property type="molecule type" value="Genomic_DNA"/>
</dbReference>
<dbReference type="InterPro" id="IPR046533">
    <property type="entry name" value="DUF6598"/>
</dbReference>
<keyword evidence="3" id="KW-1185">Reference proteome</keyword>
<name>A0A9R0VD37_TRITD</name>
<feature type="domain" description="DUF6598" evidence="1">
    <location>
        <begin position="105"/>
        <end position="293"/>
    </location>
</feature>
<protein>
    <recommendedName>
        <fullName evidence="1">DUF6598 domain-containing protein</fullName>
    </recommendedName>
</protein>
<gene>
    <name evidence="2" type="ORF">TRITD_1Bv1G181080</name>
</gene>
<dbReference type="Pfam" id="PF20241">
    <property type="entry name" value="DUF6598"/>
    <property type="match status" value="1"/>
</dbReference>
<dbReference type="PANTHER" id="PTHR33065">
    <property type="entry name" value="OS07G0486400 PROTEIN"/>
    <property type="match status" value="1"/>
</dbReference>
<dbReference type="PANTHER" id="PTHR33065:SF145">
    <property type="entry name" value="OS05G0506400 PROTEIN"/>
    <property type="match status" value="1"/>
</dbReference>
<proteinExistence type="predicted"/>
<reference evidence="2 3" key="1">
    <citation type="submission" date="2017-09" db="EMBL/GenBank/DDBJ databases">
        <authorList>
            <consortium name="International Durum Wheat Genome Sequencing Consortium (IDWGSC)"/>
            <person name="Milanesi L."/>
        </authorList>
    </citation>
    <scope>NUCLEOTIDE SEQUENCE [LARGE SCALE GENOMIC DNA]</scope>
    <source>
        <strain evidence="3">cv. Svevo</strain>
    </source>
</reference>
<dbReference type="Gramene" id="TRITD1Bv1G181080.2">
    <property type="protein sequence ID" value="TRITD1Bv1G181080.2"/>
    <property type="gene ID" value="TRITD1Bv1G181080"/>
</dbReference>
<evidence type="ECO:0000259" key="1">
    <source>
        <dbReference type="Pfam" id="PF20241"/>
    </source>
</evidence>
<accession>A0A9R0VD37</accession>
<dbReference type="Proteomes" id="UP000324705">
    <property type="component" value="Chromosome 1B"/>
</dbReference>
<evidence type="ECO:0000313" key="2">
    <source>
        <dbReference type="EMBL" id="VAH20901.1"/>
    </source>
</evidence>
<sequence>MPPETSLSVSDVSLERPDLSEVPWETRLALAERPCPLVVNPQQRALIEPAMKNLDKYMEEIREYWKKIDELNATLPEKDQFFTVSIQPRCPEPASFFTYYRLYALDCLRNYIFNCPREQAHEITPDSRTLPLISPVRGNSILDGVLLEYSLKVKSNGSDNAEMDYVLADGCIEYTDHMILRGTTLKSRLFCKLGPVDFHYAFLRQGIEATVDIEISMASPAWGVKAVTAFTSGLSDAIVLYDGSTDSSPAQSVFPISSVVTVQLGHELKLKFDITSKDTVHKGCAKRFVPRKAASAQYQRPDVVMDGEPEPKTYSRFLTFISQKCSFVSGKVSIGDEFKAEVRATWSTMGPY</sequence>